<dbReference type="Proteomes" id="UP001634007">
    <property type="component" value="Unassembled WGS sequence"/>
</dbReference>
<protein>
    <recommendedName>
        <fullName evidence="7">AP2/ERF domain-containing protein</fullName>
    </recommendedName>
</protein>
<evidence type="ECO:0000256" key="3">
    <source>
        <dbReference type="ARBA" id="ARBA00023125"/>
    </source>
</evidence>
<sequence length="283" mass="32120">MLQEIFSPFETDQFDALKSICDLFVGEDDSVDTTSYAPTPANMYSRSSSFNNLLLMESWSELPLKVDNLEDVLEYSTMCNELNSGWTMPSAPNQELDFEVTTIDYNNIGLASNQELDFKVTTVNYNSSDLVKEKKLEMVDQEAQVLVEKTHYKGVRRRPWGKYAAEIRDPKKNGARIWLGTYETPEDAALAYDRAAFKMRGSKAKLNFPHLIGSAEYEPVRVGRKRLSSEPSSPSTCSDDSLMTRMKRRKREVNVDAEVDLGTPTPFPVLDMGFWSCDEQLVL</sequence>
<proteinExistence type="inferred from homology"/>
<evidence type="ECO:0000313" key="9">
    <source>
        <dbReference type="Proteomes" id="UP001634007"/>
    </source>
</evidence>
<evidence type="ECO:0000256" key="1">
    <source>
        <dbReference type="ARBA" id="ARBA00004123"/>
    </source>
</evidence>
<keyword evidence="3" id="KW-0238">DNA-binding</keyword>
<evidence type="ECO:0000256" key="4">
    <source>
        <dbReference type="ARBA" id="ARBA00023163"/>
    </source>
</evidence>
<dbReference type="SMART" id="SM00380">
    <property type="entry name" value="AP2"/>
    <property type="match status" value="1"/>
</dbReference>
<evidence type="ECO:0000256" key="5">
    <source>
        <dbReference type="ARBA" id="ARBA00023242"/>
    </source>
</evidence>
<organism evidence="8 9">
    <name type="scientific">Eucalyptus globulus</name>
    <name type="common">Tasmanian blue gum</name>
    <dbReference type="NCBI Taxonomy" id="34317"/>
    <lineage>
        <taxon>Eukaryota</taxon>
        <taxon>Viridiplantae</taxon>
        <taxon>Streptophyta</taxon>
        <taxon>Embryophyta</taxon>
        <taxon>Tracheophyta</taxon>
        <taxon>Spermatophyta</taxon>
        <taxon>Magnoliopsida</taxon>
        <taxon>eudicotyledons</taxon>
        <taxon>Gunneridae</taxon>
        <taxon>Pentapetalae</taxon>
        <taxon>rosids</taxon>
        <taxon>malvids</taxon>
        <taxon>Myrtales</taxon>
        <taxon>Myrtaceae</taxon>
        <taxon>Myrtoideae</taxon>
        <taxon>Eucalypteae</taxon>
        <taxon>Eucalyptus</taxon>
    </lineage>
</organism>
<dbReference type="CDD" id="cd00018">
    <property type="entry name" value="AP2"/>
    <property type="match status" value="1"/>
</dbReference>
<dbReference type="InterPro" id="IPR016177">
    <property type="entry name" value="DNA-bd_dom_sf"/>
</dbReference>
<dbReference type="InterPro" id="IPR036955">
    <property type="entry name" value="AP2/ERF_dom_sf"/>
</dbReference>
<dbReference type="PROSITE" id="PS51032">
    <property type="entry name" value="AP2_ERF"/>
    <property type="match status" value="1"/>
</dbReference>
<evidence type="ECO:0000313" key="8">
    <source>
        <dbReference type="EMBL" id="KAL3729496.1"/>
    </source>
</evidence>
<accession>A0ABD3JNB6</accession>
<dbReference type="InterPro" id="IPR001471">
    <property type="entry name" value="AP2/ERF_dom"/>
</dbReference>
<reference evidence="8 9" key="1">
    <citation type="submission" date="2024-11" db="EMBL/GenBank/DDBJ databases">
        <title>Chromosome-level genome assembly of Eucalyptus globulus Labill. provides insights into its genome evolution.</title>
        <authorList>
            <person name="Li X."/>
        </authorList>
    </citation>
    <scope>NUCLEOTIDE SEQUENCE [LARGE SCALE GENOMIC DNA]</scope>
    <source>
        <strain evidence="8">CL2024</strain>
        <tissue evidence="8">Fresh tender leaves</tissue>
    </source>
</reference>
<evidence type="ECO:0000259" key="7">
    <source>
        <dbReference type="PROSITE" id="PS51032"/>
    </source>
</evidence>
<comment type="subcellular location">
    <subcellularLocation>
        <location evidence="1">Nucleus</location>
    </subcellularLocation>
</comment>
<dbReference type="Pfam" id="PF00847">
    <property type="entry name" value="AP2"/>
    <property type="match status" value="1"/>
</dbReference>
<keyword evidence="5" id="KW-0539">Nucleus</keyword>
<keyword evidence="9" id="KW-1185">Reference proteome</keyword>
<dbReference type="Gene3D" id="3.30.730.10">
    <property type="entry name" value="AP2/ERF domain"/>
    <property type="match status" value="1"/>
</dbReference>
<evidence type="ECO:0000256" key="2">
    <source>
        <dbReference type="ARBA" id="ARBA00023015"/>
    </source>
</evidence>
<keyword evidence="2" id="KW-0805">Transcription regulation</keyword>
<keyword evidence="4" id="KW-0804">Transcription</keyword>
<name>A0ABD3JNB6_EUCGL</name>
<comment type="similarity">
    <text evidence="6">Belongs to the AP2/ERF transcription factor family. ERF subfamily.</text>
</comment>
<dbReference type="EMBL" id="JBJKBG010000007">
    <property type="protein sequence ID" value="KAL3729496.1"/>
    <property type="molecule type" value="Genomic_DNA"/>
</dbReference>
<dbReference type="FunFam" id="3.30.730.10:FF:000001">
    <property type="entry name" value="Ethylene-responsive transcription factor 2"/>
    <property type="match status" value="1"/>
</dbReference>
<dbReference type="InterPro" id="IPR044808">
    <property type="entry name" value="ERF_plant"/>
</dbReference>
<dbReference type="PRINTS" id="PR00367">
    <property type="entry name" value="ETHRSPELEMNT"/>
</dbReference>
<gene>
    <name evidence="8" type="ORF">ACJRO7_026595</name>
</gene>
<dbReference type="SUPFAM" id="SSF54171">
    <property type="entry name" value="DNA-binding domain"/>
    <property type="match status" value="1"/>
</dbReference>
<evidence type="ECO:0000256" key="6">
    <source>
        <dbReference type="ARBA" id="ARBA00024343"/>
    </source>
</evidence>
<dbReference type="PANTHER" id="PTHR31190">
    <property type="entry name" value="DNA-BINDING DOMAIN"/>
    <property type="match status" value="1"/>
</dbReference>
<feature type="domain" description="AP2/ERF" evidence="7">
    <location>
        <begin position="151"/>
        <end position="209"/>
    </location>
</feature>
<comment type="caution">
    <text evidence="8">The sequence shown here is derived from an EMBL/GenBank/DDBJ whole genome shotgun (WGS) entry which is preliminary data.</text>
</comment>
<dbReference type="GO" id="GO:0003677">
    <property type="term" value="F:DNA binding"/>
    <property type="evidence" value="ECO:0007669"/>
    <property type="project" value="UniProtKB-KW"/>
</dbReference>
<dbReference type="GO" id="GO:0005634">
    <property type="term" value="C:nucleus"/>
    <property type="evidence" value="ECO:0007669"/>
    <property type="project" value="UniProtKB-SubCell"/>
</dbReference>
<dbReference type="PANTHER" id="PTHR31190:SF287">
    <property type="entry name" value="DEVELOPMENT RELATED ERF PROTEIN"/>
    <property type="match status" value="1"/>
</dbReference>
<dbReference type="AlphaFoldDB" id="A0ABD3JNB6"/>